<dbReference type="RefSeq" id="WP_212966289.1">
    <property type="nucleotide sequence ID" value="NZ_BORB01000015.1"/>
</dbReference>
<dbReference type="EMBL" id="BORB01000015">
    <property type="protein sequence ID" value="GIN57808.1"/>
    <property type="molecule type" value="Genomic_DNA"/>
</dbReference>
<dbReference type="Gene3D" id="2.40.50.180">
    <property type="entry name" value="CheA-289, Domain 4"/>
    <property type="match status" value="1"/>
</dbReference>
<dbReference type="SUPFAM" id="SSF50341">
    <property type="entry name" value="CheW-like"/>
    <property type="match status" value="1"/>
</dbReference>
<reference evidence="2 3" key="1">
    <citation type="submission" date="2021-03" db="EMBL/GenBank/DDBJ databases">
        <title>Antimicrobial resistance genes in bacteria isolated from Japanese honey, and their potential for conferring macrolide and lincosamide resistance in the American foulbrood pathogen Paenibacillus larvae.</title>
        <authorList>
            <person name="Okamoto M."/>
            <person name="Kumagai M."/>
            <person name="Kanamori H."/>
            <person name="Takamatsu D."/>
        </authorList>
    </citation>
    <scope>NUCLEOTIDE SEQUENCE [LARGE SCALE GENOMIC DNA]</scope>
    <source>
        <strain evidence="2 3">J8TS2</strain>
    </source>
</reference>
<comment type="caution">
    <text evidence="2">The sequence shown here is derived from an EMBL/GenBank/DDBJ whole genome shotgun (WGS) entry which is preliminary data.</text>
</comment>
<gene>
    <name evidence="2" type="ORF">J8TS2_21270</name>
</gene>
<protein>
    <submittedName>
        <fullName evidence="2">Chemotaxis protein CheW</fullName>
    </submittedName>
</protein>
<evidence type="ECO:0000313" key="2">
    <source>
        <dbReference type="EMBL" id="GIN57808.1"/>
    </source>
</evidence>
<name>A0ABQ4KKB7_9BACI</name>
<dbReference type="PROSITE" id="PS50851">
    <property type="entry name" value="CHEW"/>
    <property type="match status" value="1"/>
</dbReference>
<feature type="domain" description="CheW-like" evidence="1">
    <location>
        <begin position="9"/>
        <end position="149"/>
    </location>
</feature>
<evidence type="ECO:0000259" key="1">
    <source>
        <dbReference type="PROSITE" id="PS50851"/>
    </source>
</evidence>
<sequence>MSETVVESEKKVIVFKLNQKEYCISAEYVTAIEKMLHITRVPNMPSFIKGVINLRGIIIPIIDLKQRFNIGDSEQSDSTRLIIVTWDDITVGMIVDEANDVLDIPIEAIEPCPNVTGSIAEEFISGVANIDHRLFILLDLELTIKPPELRKMNNGV</sequence>
<accession>A0ABQ4KKB7</accession>
<dbReference type="Proteomes" id="UP000679950">
    <property type="component" value="Unassembled WGS sequence"/>
</dbReference>
<dbReference type="Pfam" id="PF01584">
    <property type="entry name" value="CheW"/>
    <property type="match status" value="1"/>
</dbReference>
<keyword evidence="3" id="KW-1185">Reference proteome</keyword>
<dbReference type="SMART" id="SM00260">
    <property type="entry name" value="CheW"/>
    <property type="match status" value="1"/>
</dbReference>
<dbReference type="Gene3D" id="2.30.30.40">
    <property type="entry name" value="SH3 Domains"/>
    <property type="match status" value="1"/>
</dbReference>
<evidence type="ECO:0000313" key="3">
    <source>
        <dbReference type="Proteomes" id="UP000679950"/>
    </source>
</evidence>
<dbReference type="PANTHER" id="PTHR22617:SF23">
    <property type="entry name" value="CHEMOTAXIS PROTEIN CHEW"/>
    <property type="match status" value="1"/>
</dbReference>
<dbReference type="InterPro" id="IPR039315">
    <property type="entry name" value="CheW"/>
</dbReference>
<dbReference type="PANTHER" id="PTHR22617">
    <property type="entry name" value="CHEMOTAXIS SENSOR HISTIDINE KINASE-RELATED"/>
    <property type="match status" value="1"/>
</dbReference>
<proteinExistence type="predicted"/>
<dbReference type="InterPro" id="IPR036061">
    <property type="entry name" value="CheW-like_dom_sf"/>
</dbReference>
<dbReference type="InterPro" id="IPR002545">
    <property type="entry name" value="CheW-lke_dom"/>
</dbReference>
<organism evidence="2 3">
    <name type="scientific">Lederbergia ruris</name>
    <dbReference type="NCBI Taxonomy" id="217495"/>
    <lineage>
        <taxon>Bacteria</taxon>
        <taxon>Bacillati</taxon>
        <taxon>Bacillota</taxon>
        <taxon>Bacilli</taxon>
        <taxon>Bacillales</taxon>
        <taxon>Bacillaceae</taxon>
        <taxon>Lederbergia</taxon>
    </lineage>
</organism>